<dbReference type="PRINTS" id="PR00081">
    <property type="entry name" value="GDHRDH"/>
</dbReference>
<dbReference type="PANTHER" id="PTHR42760">
    <property type="entry name" value="SHORT-CHAIN DEHYDROGENASES/REDUCTASES FAMILY MEMBER"/>
    <property type="match status" value="1"/>
</dbReference>
<sequence length="260" mass="27538">MQMEITEFSMDLFSLAGKTAIVTGGNTGIGRAFSLALARSGANILVPSLIDDDGTTQKIIEEIGSCYVFMEVDLTEEGVPQQVVEHCVDVFGTVDVLVNCAGMHLSADVLPFDRSKWDPMIQLNLTAAFDMSHEAAKVMIPQKSGKIINICSLASFLGGQQSPANAAAKHGLVGLTKAYCDELAMYGIQVNGIAPGYLATDMTKSDQENTAANQSVLAHVPAGYWGEEADLMGAVVYLASPASNFVNGHILSVDGGYLVR</sequence>
<keyword evidence="4" id="KW-1185">Reference proteome</keyword>
<evidence type="ECO:0000313" key="3">
    <source>
        <dbReference type="EMBL" id="MBO0453257.1"/>
    </source>
</evidence>
<proteinExistence type="inferred from homology"/>
<dbReference type="Pfam" id="PF13561">
    <property type="entry name" value="adh_short_C2"/>
    <property type="match status" value="1"/>
</dbReference>
<comment type="similarity">
    <text evidence="1">Belongs to the short-chain dehydrogenases/reductases (SDR) family.</text>
</comment>
<evidence type="ECO:0000256" key="2">
    <source>
        <dbReference type="ARBA" id="ARBA00023002"/>
    </source>
</evidence>
<dbReference type="InterPro" id="IPR036291">
    <property type="entry name" value="NAD(P)-bd_dom_sf"/>
</dbReference>
<organism evidence="3 4">
    <name type="scientific">Candidatus Enterococcus murrayae</name>
    <dbReference type="NCBI Taxonomy" id="2815321"/>
    <lineage>
        <taxon>Bacteria</taxon>
        <taxon>Bacillati</taxon>
        <taxon>Bacillota</taxon>
        <taxon>Bacilli</taxon>
        <taxon>Lactobacillales</taxon>
        <taxon>Enterococcaceae</taxon>
        <taxon>Enterococcus</taxon>
    </lineage>
</organism>
<dbReference type="SUPFAM" id="SSF51735">
    <property type="entry name" value="NAD(P)-binding Rossmann-fold domains"/>
    <property type="match status" value="1"/>
</dbReference>
<name>A0ABS3HJR9_9ENTE</name>
<dbReference type="PANTHER" id="PTHR42760:SF5">
    <property type="entry name" value="2-DEHYDRO-3-DEOXY-D-GLUCONATE 5-DEHYDROGENASE"/>
    <property type="match status" value="1"/>
</dbReference>
<dbReference type="Gene3D" id="3.40.50.720">
    <property type="entry name" value="NAD(P)-binding Rossmann-like Domain"/>
    <property type="match status" value="1"/>
</dbReference>
<protein>
    <submittedName>
        <fullName evidence="3">SDR family oxidoreductase</fullName>
    </submittedName>
</protein>
<dbReference type="Proteomes" id="UP000664495">
    <property type="component" value="Unassembled WGS sequence"/>
</dbReference>
<dbReference type="InterPro" id="IPR002347">
    <property type="entry name" value="SDR_fam"/>
</dbReference>
<dbReference type="PRINTS" id="PR00080">
    <property type="entry name" value="SDRFAMILY"/>
</dbReference>
<evidence type="ECO:0000256" key="1">
    <source>
        <dbReference type="ARBA" id="ARBA00006484"/>
    </source>
</evidence>
<keyword evidence="2" id="KW-0560">Oxidoreductase</keyword>
<dbReference type="EMBL" id="JAFLVR010000030">
    <property type="protein sequence ID" value="MBO0453257.1"/>
    <property type="molecule type" value="Genomic_DNA"/>
</dbReference>
<gene>
    <name evidence="3" type="ORF">JZO85_13305</name>
</gene>
<comment type="caution">
    <text evidence="3">The sequence shown here is derived from an EMBL/GenBank/DDBJ whole genome shotgun (WGS) entry which is preliminary data.</text>
</comment>
<reference evidence="3 4" key="1">
    <citation type="submission" date="2021-03" db="EMBL/GenBank/DDBJ databases">
        <title>Enterococcal diversity collection.</title>
        <authorList>
            <person name="Gilmore M.S."/>
            <person name="Schwartzman J."/>
            <person name="Van Tyne D."/>
            <person name="Martin M."/>
            <person name="Earl A.M."/>
            <person name="Manson A.L."/>
            <person name="Straub T."/>
            <person name="Salamzade R."/>
            <person name="Saavedra J."/>
            <person name="Lebreton F."/>
            <person name="Prichula J."/>
            <person name="Schaufler K."/>
            <person name="Gaca A."/>
            <person name="Sgardioli B."/>
            <person name="Wagenaar J."/>
            <person name="Strong T."/>
        </authorList>
    </citation>
    <scope>NUCLEOTIDE SEQUENCE [LARGE SCALE GENOMIC DNA]</scope>
    <source>
        <strain evidence="3 4">MJM16</strain>
    </source>
</reference>
<evidence type="ECO:0000313" key="4">
    <source>
        <dbReference type="Proteomes" id="UP000664495"/>
    </source>
</evidence>
<accession>A0ABS3HJR9</accession>